<proteinExistence type="predicted"/>
<dbReference type="InterPro" id="IPR036610">
    <property type="entry name" value="PEBP-like_sf"/>
</dbReference>
<dbReference type="InterPro" id="IPR008914">
    <property type="entry name" value="PEBP"/>
</dbReference>
<keyword evidence="3" id="KW-0732">Signal</keyword>
<feature type="compositionally biased region" description="Low complexity" evidence="1">
    <location>
        <begin position="210"/>
        <end position="250"/>
    </location>
</feature>
<gene>
    <name evidence="4" type="ORF">F503_08837</name>
</gene>
<dbReference type="InterPro" id="IPR035810">
    <property type="entry name" value="PEBP_euk"/>
</dbReference>
<dbReference type="GO" id="GO:0030162">
    <property type="term" value="P:regulation of proteolysis"/>
    <property type="evidence" value="ECO:0007669"/>
    <property type="project" value="TreeGrafter"/>
</dbReference>
<accession>S3CQP1</accession>
<evidence type="ECO:0000256" key="3">
    <source>
        <dbReference type="SAM" id="SignalP"/>
    </source>
</evidence>
<dbReference type="PANTHER" id="PTHR11362">
    <property type="entry name" value="PHOSPHATIDYLETHANOLAMINE-BINDING PROTEIN"/>
    <property type="match status" value="1"/>
</dbReference>
<dbReference type="HOGENOM" id="CLU_043994_4_3_1"/>
<feature type="transmembrane region" description="Helical" evidence="2">
    <location>
        <begin position="263"/>
        <end position="285"/>
    </location>
</feature>
<dbReference type="GO" id="GO:0030414">
    <property type="term" value="F:peptidase inhibitor activity"/>
    <property type="evidence" value="ECO:0007669"/>
    <property type="project" value="TreeGrafter"/>
</dbReference>
<dbReference type="Pfam" id="PF01161">
    <property type="entry name" value="PBP"/>
    <property type="match status" value="1"/>
</dbReference>
<dbReference type="OMA" id="GTLLHWM"/>
<evidence type="ECO:0000313" key="4">
    <source>
        <dbReference type="EMBL" id="EPE02960.1"/>
    </source>
</evidence>
<keyword evidence="5" id="KW-1185">Reference proteome</keyword>
<feature type="region of interest" description="Disordered" evidence="1">
    <location>
        <begin position="209"/>
        <end position="250"/>
    </location>
</feature>
<dbReference type="STRING" id="1262450.S3CQP1"/>
<keyword evidence="2" id="KW-0472">Membrane</keyword>
<name>S3CQP1_OPHP1</name>
<dbReference type="EMBL" id="KE148172">
    <property type="protein sequence ID" value="EPE02960.1"/>
    <property type="molecule type" value="Genomic_DNA"/>
</dbReference>
<dbReference type="VEuPathDB" id="FungiDB:F503_08837"/>
<dbReference type="GO" id="GO:0005543">
    <property type="term" value="F:phospholipid binding"/>
    <property type="evidence" value="ECO:0007669"/>
    <property type="project" value="TreeGrafter"/>
</dbReference>
<keyword evidence="2" id="KW-0812">Transmembrane</keyword>
<sequence length="287" mass="29206">MVNAALVLAAAASLVSASTPPGFEPVVSNTLVVQFGNTLVNGQVVQKNLTTSQPQIGTTRRLNGTSFAVIMVDLNIPTNVVGQTSTLLHWMQTGLTQTAQSTLAVNSSASSINSTAESVFFLRNATQAPAASYIGPSPPARIPLSHTYAQFLVDTSGMSTQSTAMTTLMSAAMTRQNFSVQQVLQRAGLSNKIVAANFFNVTNPGPVQVGSSTGNTTASSSSSSSPSSATSSRSSTTSSSSLSGSTTVGQSSTSASAVITNTAAPYSVFSGTMVVLLAGLAGLFMSL</sequence>
<evidence type="ECO:0000256" key="2">
    <source>
        <dbReference type="SAM" id="Phobius"/>
    </source>
</evidence>
<dbReference type="GO" id="GO:0046578">
    <property type="term" value="P:regulation of Ras protein signal transduction"/>
    <property type="evidence" value="ECO:0007669"/>
    <property type="project" value="TreeGrafter"/>
</dbReference>
<evidence type="ECO:0000313" key="5">
    <source>
        <dbReference type="Proteomes" id="UP000016923"/>
    </source>
</evidence>
<dbReference type="OrthoDB" id="2506647at2759"/>
<feature type="signal peptide" evidence="3">
    <location>
        <begin position="1"/>
        <end position="17"/>
    </location>
</feature>
<keyword evidence="2" id="KW-1133">Transmembrane helix</keyword>
<protein>
    <submittedName>
        <fullName evidence="4">Phosphatidylethanolamine-binding protein pebp</fullName>
    </submittedName>
</protein>
<dbReference type="Gene3D" id="3.90.280.10">
    <property type="entry name" value="PEBP-like"/>
    <property type="match status" value="1"/>
</dbReference>
<organism evidence="4 5">
    <name type="scientific">Ophiostoma piceae (strain UAMH 11346)</name>
    <name type="common">Sap stain fungus</name>
    <dbReference type="NCBI Taxonomy" id="1262450"/>
    <lineage>
        <taxon>Eukaryota</taxon>
        <taxon>Fungi</taxon>
        <taxon>Dikarya</taxon>
        <taxon>Ascomycota</taxon>
        <taxon>Pezizomycotina</taxon>
        <taxon>Sordariomycetes</taxon>
        <taxon>Sordariomycetidae</taxon>
        <taxon>Ophiostomatales</taxon>
        <taxon>Ophiostomataceae</taxon>
        <taxon>Ophiostoma</taxon>
    </lineage>
</organism>
<evidence type="ECO:0000256" key="1">
    <source>
        <dbReference type="SAM" id="MobiDB-lite"/>
    </source>
</evidence>
<dbReference type="eggNOG" id="ENOG502QPQC">
    <property type="taxonomic scope" value="Eukaryota"/>
</dbReference>
<dbReference type="PANTHER" id="PTHR11362:SF141">
    <property type="entry name" value="PHOSPHATIDYLETHANOLAMINE-BINDING PROTEIN"/>
    <property type="match status" value="1"/>
</dbReference>
<reference evidence="4 5" key="1">
    <citation type="journal article" date="2013" name="BMC Genomics">
        <title>The genome and transcriptome of the pine saprophyte Ophiostoma piceae, and a comparison with the bark beetle-associated pine pathogen Grosmannia clavigera.</title>
        <authorList>
            <person name="Haridas S."/>
            <person name="Wang Y."/>
            <person name="Lim L."/>
            <person name="Massoumi Alamouti S."/>
            <person name="Jackman S."/>
            <person name="Docking R."/>
            <person name="Robertson G."/>
            <person name="Birol I."/>
            <person name="Bohlmann J."/>
            <person name="Breuil C."/>
        </authorList>
    </citation>
    <scope>NUCLEOTIDE SEQUENCE [LARGE SCALE GENOMIC DNA]</scope>
    <source>
        <strain evidence="4 5">UAMH 11346</strain>
    </source>
</reference>
<dbReference type="AlphaFoldDB" id="S3CQP1"/>
<dbReference type="SUPFAM" id="SSF49777">
    <property type="entry name" value="PEBP-like"/>
    <property type="match status" value="1"/>
</dbReference>
<feature type="chain" id="PRO_5004507563" evidence="3">
    <location>
        <begin position="18"/>
        <end position="287"/>
    </location>
</feature>
<dbReference type="Proteomes" id="UP000016923">
    <property type="component" value="Unassembled WGS sequence"/>
</dbReference>